<proteinExistence type="predicted"/>
<accession>A0A8X6FQ02</accession>
<feature type="transmembrane region" description="Helical" evidence="1">
    <location>
        <begin position="186"/>
        <end position="203"/>
    </location>
</feature>
<dbReference type="AlphaFoldDB" id="A0A8X6FQ02"/>
<comment type="caution">
    <text evidence="2">The sequence shown here is derived from an EMBL/GenBank/DDBJ whole genome shotgun (WGS) entry which is preliminary data.</text>
</comment>
<sequence length="403" mass="47257">MVSFKKMSDRFMINAVDLGEKKYNSRKYPKEMLNKTLWRLLFLFRMNGIYCEERVKSRNRKRFRHFVWKSVEYVYIIIAILHFVMKLSSVIFYMIMKEEIIFILHTFFLDVLRICLLKKKEAVFEMTKEVSRISEHYIDLKATKWIRCFNLFFLVIVIFCAITFLMEYQDDEMYVNWSKFLLKTRSNSQELIGILNICLKILVISTNYNLYVLFVLATVLYADVCYALEKFFKVVYSSLKTSVTDSENCSTIQSYLAVLQVVEYVENSLSLIMFVVALCAMFGLFRGLVIVSFSKTLTPSLCTFLFCYIAGHLAVLFSVVMTASNVNQAAFNARSQVISLQEHTPFTKKRDLKWRQLNVKRKVHLTLWNTYVIDRSLIWSAFGTLLTYGILIGTLGIVSERIN</sequence>
<keyword evidence="1" id="KW-0812">Transmembrane</keyword>
<reference evidence="2" key="1">
    <citation type="submission" date="2020-07" db="EMBL/GenBank/DDBJ databases">
        <title>Multicomponent nature underlies the extraordinary mechanical properties of spider dragline silk.</title>
        <authorList>
            <person name="Kono N."/>
            <person name="Nakamura H."/>
            <person name="Mori M."/>
            <person name="Yoshida Y."/>
            <person name="Ohtoshi R."/>
            <person name="Malay A.D."/>
            <person name="Moran D.A.P."/>
            <person name="Tomita M."/>
            <person name="Numata K."/>
            <person name="Arakawa K."/>
        </authorList>
    </citation>
    <scope>NUCLEOTIDE SEQUENCE</scope>
</reference>
<dbReference type="OrthoDB" id="6425905at2759"/>
<feature type="transmembrane region" description="Helical" evidence="1">
    <location>
        <begin position="100"/>
        <end position="117"/>
    </location>
</feature>
<evidence type="ECO:0000313" key="2">
    <source>
        <dbReference type="EMBL" id="GFQ85913.1"/>
    </source>
</evidence>
<gene>
    <name evidence="2" type="primary">AVEN_266248_1</name>
    <name evidence="2" type="ORF">TNCT_499891</name>
</gene>
<name>A0A8X6FQ02_TRICU</name>
<feature type="transmembrane region" description="Helical" evidence="1">
    <location>
        <begin position="377"/>
        <end position="398"/>
    </location>
</feature>
<dbReference type="Proteomes" id="UP000887116">
    <property type="component" value="Unassembled WGS sequence"/>
</dbReference>
<evidence type="ECO:0000313" key="3">
    <source>
        <dbReference type="Proteomes" id="UP000887116"/>
    </source>
</evidence>
<dbReference type="EMBL" id="BMAO01022996">
    <property type="protein sequence ID" value="GFQ85913.1"/>
    <property type="molecule type" value="Genomic_DNA"/>
</dbReference>
<organism evidence="2 3">
    <name type="scientific">Trichonephila clavata</name>
    <name type="common">Joro spider</name>
    <name type="synonym">Nephila clavata</name>
    <dbReference type="NCBI Taxonomy" id="2740835"/>
    <lineage>
        <taxon>Eukaryota</taxon>
        <taxon>Metazoa</taxon>
        <taxon>Ecdysozoa</taxon>
        <taxon>Arthropoda</taxon>
        <taxon>Chelicerata</taxon>
        <taxon>Arachnida</taxon>
        <taxon>Araneae</taxon>
        <taxon>Araneomorphae</taxon>
        <taxon>Entelegynae</taxon>
        <taxon>Araneoidea</taxon>
        <taxon>Nephilidae</taxon>
        <taxon>Trichonephila</taxon>
    </lineage>
</organism>
<feature type="transmembrane region" description="Helical" evidence="1">
    <location>
        <begin position="73"/>
        <end position="94"/>
    </location>
</feature>
<keyword evidence="3" id="KW-1185">Reference proteome</keyword>
<feature type="transmembrane region" description="Helical" evidence="1">
    <location>
        <begin position="301"/>
        <end position="321"/>
    </location>
</feature>
<feature type="transmembrane region" description="Helical" evidence="1">
    <location>
        <begin position="210"/>
        <end position="229"/>
    </location>
</feature>
<evidence type="ECO:0000256" key="1">
    <source>
        <dbReference type="SAM" id="Phobius"/>
    </source>
</evidence>
<feature type="transmembrane region" description="Helical" evidence="1">
    <location>
        <begin position="269"/>
        <end position="289"/>
    </location>
</feature>
<keyword evidence="1" id="KW-1133">Transmembrane helix</keyword>
<protein>
    <submittedName>
        <fullName evidence="2">Uncharacterized protein</fullName>
    </submittedName>
</protein>
<keyword evidence="1" id="KW-0472">Membrane</keyword>
<feature type="transmembrane region" description="Helical" evidence="1">
    <location>
        <begin position="148"/>
        <end position="166"/>
    </location>
</feature>